<keyword evidence="5" id="KW-0812">Transmembrane</keyword>
<dbReference type="AlphaFoldDB" id="A0A1Y1RY03"/>
<comment type="subcellular location">
    <subcellularLocation>
        <location evidence="1">Membrane</location>
    </subcellularLocation>
</comment>
<dbReference type="SMART" id="SM00304">
    <property type="entry name" value="HAMP"/>
    <property type="match status" value="1"/>
</dbReference>
<keyword evidence="3" id="KW-0808">Transferase</keyword>
<dbReference type="InterPro" id="IPR050640">
    <property type="entry name" value="Bact_2-comp_sensor_kinase"/>
</dbReference>
<dbReference type="InterPro" id="IPR010559">
    <property type="entry name" value="Sig_transdc_His_kin_internal"/>
</dbReference>
<dbReference type="InterPro" id="IPR003660">
    <property type="entry name" value="HAMP_dom"/>
</dbReference>
<dbReference type="GO" id="GO:0000155">
    <property type="term" value="F:phosphorelay sensor kinase activity"/>
    <property type="evidence" value="ECO:0007669"/>
    <property type="project" value="InterPro"/>
</dbReference>
<dbReference type="OrthoDB" id="370211at2"/>
<dbReference type="Proteomes" id="UP000192343">
    <property type="component" value="Unassembled WGS sequence"/>
</dbReference>
<dbReference type="RefSeq" id="WP_083050701.1">
    <property type="nucleotide sequence ID" value="NZ_MWQY01000010.1"/>
</dbReference>
<feature type="transmembrane region" description="Helical" evidence="5">
    <location>
        <begin position="177"/>
        <end position="198"/>
    </location>
</feature>
<dbReference type="InterPro" id="IPR003594">
    <property type="entry name" value="HATPase_dom"/>
</dbReference>
<dbReference type="InterPro" id="IPR036890">
    <property type="entry name" value="HATPase_C_sf"/>
</dbReference>
<evidence type="ECO:0000256" key="5">
    <source>
        <dbReference type="SAM" id="Phobius"/>
    </source>
</evidence>
<keyword evidence="2" id="KW-0597">Phosphoprotein</keyword>
<keyword evidence="4 7" id="KW-0418">Kinase</keyword>
<dbReference type="Gene3D" id="3.30.565.10">
    <property type="entry name" value="Histidine kinase-like ATPase, C-terminal domain"/>
    <property type="match status" value="1"/>
</dbReference>
<dbReference type="STRING" id="1963862.B4O97_09890"/>
<dbReference type="EMBL" id="MWQY01000010">
    <property type="protein sequence ID" value="ORC35185.1"/>
    <property type="molecule type" value="Genomic_DNA"/>
</dbReference>
<feature type="transmembrane region" description="Helical" evidence="5">
    <location>
        <begin position="9"/>
        <end position="29"/>
    </location>
</feature>
<dbReference type="CDD" id="cd06225">
    <property type="entry name" value="HAMP"/>
    <property type="match status" value="1"/>
</dbReference>
<dbReference type="Pfam" id="PF00672">
    <property type="entry name" value="HAMP"/>
    <property type="match status" value="1"/>
</dbReference>
<evidence type="ECO:0000256" key="4">
    <source>
        <dbReference type="ARBA" id="ARBA00022777"/>
    </source>
</evidence>
<sequence>MRESLRLQLFLNIFLGLGIIVISMSYTFYSSMKIQTIVNSQFRKEQFYQKLQYEISEVRGPLLDYLSSRSSKALAALLIQEQTLRNMVPEQTPVYKSSYRLAEREIFFMLTNYLDMVEQAINMKRGRAINEYTQIYEDMEKMNAHIARRIDSISLSGIREQLTAYESVIEASRVLQFHNLLTIIFAFLFSITWMLFSISKVTNPMHRLAQMAEELSTGNFDIPDIHISSVTEVSAVVEAFNNMKNDIRRYITEIQRQKSIEQGYMNEKLRNMKMEQLLKRMELYTMQAQMNPHFLFNTINTGVQLAIIENADKTAAFMENLATFFRHNIRERKLIVPLRHEIEGLRSYFYILEIRFPHTYSFSLDVQEDILDTCSIPALILQPLVENSIIHAFKGAHTGGEIGVRVRKEENMLLLSVRDNGSGIPREVSDSLLKRYTRDQEHTSKVMGLENVIQRLYFFYPRNREVISIESETHTGTEIIIRINLEEEPCIKL</sequence>
<evidence type="ECO:0000256" key="3">
    <source>
        <dbReference type="ARBA" id="ARBA00022679"/>
    </source>
</evidence>
<evidence type="ECO:0000256" key="1">
    <source>
        <dbReference type="ARBA" id="ARBA00004370"/>
    </source>
</evidence>
<evidence type="ECO:0000313" key="8">
    <source>
        <dbReference type="Proteomes" id="UP000192343"/>
    </source>
</evidence>
<dbReference type="PANTHER" id="PTHR34220:SF7">
    <property type="entry name" value="SENSOR HISTIDINE KINASE YPDA"/>
    <property type="match status" value="1"/>
</dbReference>
<name>A0A1Y1RY03_9SPIO</name>
<evidence type="ECO:0000259" key="6">
    <source>
        <dbReference type="PROSITE" id="PS50885"/>
    </source>
</evidence>
<dbReference type="PROSITE" id="PS50885">
    <property type="entry name" value="HAMP"/>
    <property type="match status" value="1"/>
</dbReference>
<keyword evidence="5" id="KW-0472">Membrane</keyword>
<proteinExistence type="predicted"/>
<keyword evidence="8" id="KW-1185">Reference proteome</keyword>
<gene>
    <name evidence="7" type="ORF">B4O97_09890</name>
</gene>
<evidence type="ECO:0000313" key="7">
    <source>
        <dbReference type="EMBL" id="ORC35185.1"/>
    </source>
</evidence>
<dbReference type="GO" id="GO:0016020">
    <property type="term" value="C:membrane"/>
    <property type="evidence" value="ECO:0007669"/>
    <property type="project" value="UniProtKB-SubCell"/>
</dbReference>
<evidence type="ECO:0000256" key="2">
    <source>
        <dbReference type="ARBA" id="ARBA00022553"/>
    </source>
</evidence>
<accession>A0A1Y1RY03</accession>
<dbReference type="PANTHER" id="PTHR34220">
    <property type="entry name" value="SENSOR HISTIDINE KINASE YPDA"/>
    <property type="match status" value="1"/>
</dbReference>
<reference evidence="7 8" key="1">
    <citation type="submission" date="2017-03" db="EMBL/GenBank/DDBJ databases">
        <title>Draft Genome sequence of Marispirochaeta sp. strain JC444.</title>
        <authorList>
            <person name="Shivani Y."/>
            <person name="Subhash Y."/>
            <person name="Sasikala C."/>
            <person name="Ramana C."/>
        </authorList>
    </citation>
    <scope>NUCLEOTIDE SEQUENCE [LARGE SCALE GENOMIC DNA]</scope>
    <source>
        <strain evidence="7 8">JC444</strain>
    </source>
</reference>
<protein>
    <submittedName>
        <fullName evidence="7">Two-component sensor histidine kinase</fullName>
    </submittedName>
</protein>
<dbReference type="Pfam" id="PF02518">
    <property type="entry name" value="HATPase_c"/>
    <property type="match status" value="1"/>
</dbReference>
<dbReference type="Gene3D" id="6.10.340.10">
    <property type="match status" value="1"/>
</dbReference>
<organism evidence="7 8">
    <name type="scientific">Marispirochaeta aestuarii</name>
    <dbReference type="NCBI Taxonomy" id="1963862"/>
    <lineage>
        <taxon>Bacteria</taxon>
        <taxon>Pseudomonadati</taxon>
        <taxon>Spirochaetota</taxon>
        <taxon>Spirochaetia</taxon>
        <taxon>Spirochaetales</taxon>
        <taxon>Spirochaetaceae</taxon>
        <taxon>Marispirochaeta</taxon>
    </lineage>
</organism>
<dbReference type="SUPFAM" id="SSF158472">
    <property type="entry name" value="HAMP domain-like"/>
    <property type="match status" value="1"/>
</dbReference>
<dbReference type="Pfam" id="PF06580">
    <property type="entry name" value="His_kinase"/>
    <property type="match status" value="1"/>
</dbReference>
<comment type="caution">
    <text evidence="7">The sequence shown here is derived from an EMBL/GenBank/DDBJ whole genome shotgun (WGS) entry which is preliminary data.</text>
</comment>
<dbReference type="SUPFAM" id="SSF55874">
    <property type="entry name" value="ATPase domain of HSP90 chaperone/DNA topoisomerase II/histidine kinase"/>
    <property type="match status" value="1"/>
</dbReference>
<feature type="domain" description="HAMP" evidence="6">
    <location>
        <begin position="199"/>
        <end position="252"/>
    </location>
</feature>
<keyword evidence="5" id="KW-1133">Transmembrane helix</keyword>